<comment type="subcellular location">
    <subcellularLocation>
        <location evidence="2">Endoplasmic reticulum membrane</location>
        <topology evidence="2">Single-pass membrane protein</topology>
    </subcellularLocation>
</comment>
<evidence type="ECO:0000256" key="11">
    <source>
        <dbReference type="ARBA" id="ARBA00023033"/>
    </source>
</evidence>
<dbReference type="SUPFAM" id="SSF51905">
    <property type="entry name" value="FAD/NAD(P)-binding domain"/>
    <property type="match status" value="2"/>
</dbReference>
<sequence length="450" mass="51370">MIEKNQSICIIGAGSTGIAACKNFHQAGLDFICYEASDQIGGNWVYKNKNQMSSAYKSLHINTSREKMEYSDFPMPDSFPDFPHHSDIAKYFNDYVDHFGFRDKIKFNTSVVSAILLEDESWQISTSDGVTYIYDNLVVANGHHWDPRYPNPDFKGKYSGETMHSHHYLEPHDPVDCMGKNIVIVGAGNSAMDIACELSRKNTANKVFLAVRSPVWITPKYFGSTPLDSFQRHPSIKANIFQKAFEKIFGFLADFILTRRVIKYIGRPEDIGLPKPSHKFTQAHPTISSEIQLRIGSGDLIIKPNIDNFNNKIVTFDDGSKEEIDVIIYATGYKISFPFFSDSFLKVKNNDIALYKRIFHPQYSSLFFLGLVQPLCAMMPIADEQSKLLTSYLKNTYKLPSQVMMEQDAESIHNEMKDYYVDSPRHTIQINCLTYTDDLRDELKLGSRRL</sequence>
<dbReference type="Proteomes" id="UP000253307">
    <property type="component" value="Unassembled WGS sequence"/>
</dbReference>
<evidence type="ECO:0000256" key="12">
    <source>
        <dbReference type="ARBA" id="ARBA00023136"/>
    </source>
</evidence>
<keyword evidence="8" id="KW-0521">NADP</keyword>
<evidence type="ECO:0000256" key="3">
    <source>
        <dbReference type="ARBA" id="ARBA00009183"/>
    </source>
</evidence>
<keyword evidence="9" id="KW-1133">Transmembrane helix</keyword>
<keyword evidence="12" id="KW-0472">Membrane</keyword>
<dbReference type="InterPro" id="IPR020946">
    <property type="entry name" value="Flavin_mOase-like"/>
</dbReference>
<dbReference type="InterPro" id="IPR050346">
    <property type="entry name" value="FMO-like"/>
</dbReference>
<dbReference type="InterPro" id="IPR000960">
    <property type="entry name" value="Flavin_mOase"/>
</dbReference>
<keyword evidence="6" id="KW-0256">Endoplasmic reticulum</keyword>
<name>A0A368BXF5_9GAMM</name>
<evidence type="ECO:0000256" key="9">
    <source>
        <dbReference type="ARBA" id="ARBA00022989"/>
    </source>
</evidence>
<evidence type="ECO:0000256" key="1">
    <source>
        <dbReference type="ARBA" id="ARBA00001974"/>
    </source>
</evidence>
<dbReference type="AlphaFoldDB" id="A0A368BXF5"/>
<reference evidence="13 14" key="1">
    <citation type="journal article" date="2018" name="Microbiome">
        <title>Fine metagenomic profile of the Mediterranean stratified and mixed water columns revealed by assembly and recruitment.</title>
        <authorList>
            <person name="Haro-Moreno J.M."/>
            <person name="Lopez-Perez M."/>
            <person name="De La Torre J.R."/>
            <person name="Picazo A."/>
            <person name="Camacho A."/>
            <person name="Rodriguez-Valera F."/>
        </authorList>
    </citation>
    <scope>NUCLEOTIDE SEQUENCE [LARGE SCALE GENOMIC DNA]</scope>
    <source>
        <strain evidence="13">MED-G82</strain>
    </source>
</reference>
<organism evidence="13 14">
    <name type="scientific">SAR86 cluster bacterium</name>
    <dbReference type="NCBI Taxonomy" id="2030880"/>
    <lineage>
        <taxon>Bacteria</taxon>
        <taxon>Pseudomonadati</taxon>
        <taxon>Pseudomonadota</taxon>
        <taxon>Gammaproteobacteria</taxon>
        <taxon>SAR86 cluster</taxon>
    </lineage>
</organism>
<comment type="caution">
    <text evidence="13">The sequence shown here is derived from an EMBL/GenBank/DDBJ whole genome shotgun (WGS) entry which is preliminary data.</text>
</comment>
<evidence type="ECO:0000256" key="4">
    <source>
        <dbReference type="ARBA" id="ARBA00022630"/>
    </source>
</evidence>
<evidence type="ECO:0000256" key="2">
    <source>
        <dbReference type="ARBA" id="ARBA00004389"/>
    </source>
</evidence>
<dbReference type="InterPro" id="IPR036188">
    <property type="entry name" value="FAD/NAD-bd_sf"/>
</dbReference>
<gene>
    <name evidence="13" type="ORF">DBW96_01630</name>
</gene>
<evidence type="ECO:0000256" key="7">
    <source>
        <dbReference type="ARBA" id="ARBA00022827"/>
    </source>
</evidence>
<keyword evidence="11" id="KW-0503">Monooxygenase</keyword>
<dbReference type="PANTHER" id="PTHR23023">
    <property type="entry name" value="DIMETHYLANILINE MONOOXYGENASE"/>
    <property type="match status" value="1"/>
</dbReference>
<evidence type="ECO:0000256" key="5">
    <source>
        <dbReference type="ARBA" id="ARBA00022692"/>
    </source>
</evidence>
<dbReference type="FunFam" id="3.50.50.60:FF:000159">
    <property type="entry name" value="Dimethylaniline monooxygenase [N-oxide-forming]"/>
    <property type="match status" value="1"/>
</dbReference>
<comment type="cofactor">
    <cofactor evidence="1">
        <name>FAD</name>
        <dbReference type="ChEBI" id="CHEBI:57692"/>
    </cofactor>
</comment>
<dbReference type="GO" id="GO:0004499">
    <property type="term" value="F:N,N-dimethylaniline monooxygenase activity"/>
    <property type="evidence" value="ECO:0007669"/>
    <property type="project" value="InterPro"/>
</dbReference>
<evidence type="ECO:0000256" key="8">
    <source>
        <dbReference type="ARBA" id="ARBA00022857"/>
    </source>
</evidence>
<dbReference type="PROSITE" id="PS51257">
    <property type="entry name" value="PROKAR_LIPOPROTEIN"/>
    <property type="match status" value="1"/>
</dbReference>
<dbReference type="PIRSF" id="PIRSF000332">
    <property type="entry name" value="FMO"/>
    <property type="match status" value="1"/>
</dbReference>
<comment type="similarity">
    <text evidence="3">Belongs to the FMO family.</text>
</comment>
<dbReference type="EMBL" id="QOPE01000008">
    <property type="protein sequence ID" value="RCL42010.1"/>
    <property type="molecule type" value="Genomic_DNA"/>
</dbReference>
<proteinExistence type="inferred from homology"/>
<dbReference type="Gene3D" id="3.50.50.60">
    <property type="entry name" value="FAD/NAD(P)-binding domain"/>
    <property type="match status" value="1"/>
</dbReference>
<evidence type="ECO:0000313" key="14">
    <source>
        <dbReference type="Proteomes" id="UP000253307"/>
    </source>
</evidence>
<dbReference type="PRINTS" id="PR00370">
    <property type="entry name" value="FMOXYGENASE"/>
</dbReference>
<dbReference type="GO" id="GO:0050660">
    <property type="term" value="F:flavin adenine dinucleotide binding"/>
    <property type="evidence" value="ECO:0007669"/>
    <property type="project" value="InterPro"/>
</dbReference>
<keyword evidence="7" id="KW-0274">FAD</keyword>
<keyword evidence="5" id="KW-0812">Transmembrane</keyword>
<dbReference type="Pfam" id="PF00743">
    <property type="entry name" value="FMO-like"/>
    <property type="match status" value="1"/>
</dbReference>
<accession>A0A368BXF5</accession>
<protein>
    <submittedName>
        <fullName evidence="13">NAD(P)/FAD-dependent oxidoreductase</fullName>
    </submittedName>
</protein>
<evidence type="ECO:0000313" key="13">
    <source>
        <dbReference type="EMBL" id="RCL42010.1"/>
    </source>
</evidence>
<dbReference type="GO" id="GO:0050661">
    <property type="term" value="F:NADP binding"/>
    <property type="evidence" value="ECO:0007669"/>
    <property type="project" value="InterPro"/>
</dbReference>
<evidence type="ECO:0000256" key="6">
    <source>
        <dbReference type="ARBA" id="ARBA00022824"/>
    </source>
</evidence>
<evidence type="ECO:0000256" key="10">
    <source>
        <dbReference type="ARBA" id="ARBA00023002"/>
    </source>
</evidence>
<keyword evidence="4" id="KW-0285">Flavoprotein</keyword>
<keyword evidence="10" id="KW-0560">Oxidoreductase</keyword>